<dbReference type="EMBL" id="CU928165">
    <property type="protein sequence ID" value="CAR21119.1"/>
    <property type="molecule type" value="Genomic_DNA"/>
</dbReference>
<protein>
    <submittedName>
        <fullName evidence="2">KLTH0A02354p</fullName>
    </submittedName>
</protein>
<sequence>MKLLKDLAVARKELADWTENLTWAHDGTLYLTTVPDITVCVPVYSEATNSSKDLFHIKEYPLPLVNKFEYDLAQKNVMINSVPESSIKICQASPVSDSLAVLTNNANACIYSGRGLVAQLDQPERALEERSYHSLAWNVEGNMIAVGNEACEVIVFSVNENFEGAEFIYHRTIKINDDATSWVTRLEWYEEGIIVSLSNNSVHLVREDDGPKQIKCSSRFKNSDLKGMKGNIIITSAGSVHRYEIGSGTLESLDLGACDDFYVVPLPDYNTALLISNKTSCLLSLGHELRLQNDVIISPHIEAKFKKWNNYFNEFNNYETNFLIHGLATSPDGACLALAYSLDRLSIRYRIVSEQQYRICLFPLGKAWEIKQGSTGLTWYQNYQIYNKQLPRNFETDEGCLDLDTTLSFKSYLQELMNNKRMNNLRFSNFLEQEKDNNLYKRAVYDYAVAHKDEVVNPLDKACVQSIADLLALESPVVPEIYTMKGEFIEETFSSPASPNTDVVQSEEGHIWKRCRATFLPLLTSKVKVCPVSNYRIIDIKHDARNDYGWLTRTILQFSNNQSIYSGTRML</sequence>
<evidence type="ECO:0000313" key="3">
    <source>
        <dbReference type="Proteomes" id="UP000002036"/>
    </source>
</evidence>
<dbReference type="OrthoDB" id="6021743at2759"/>
<dbReference type="STRING" id="559295.C5DBG2"/>
<dbReference type="Pfam" id="PF12660">
    <property type="entry name" value="zf-TFIIIC"/>
    <property type="match status" value="1"/>
</dbReference>
<reference evidence="2 3" key="1">
    <citation type="journal article" date="2009" name="Genome Res.">
        <title>Comparative genomics of protoploid Saccharomycetaceae.</title>
        <authorList>
            <consortium name="The Genolevures Consortium"/>
            <person name="Souciet J.-L."/>
            <person name="Dujon B."/>
            <person name="Gaillardin C."/>
            <person name="Johnston M."/>
            <person name="Baret P.V."/>
            <person name="Cliften P."/>
            <person name="Sherman D.J."/>
            <person name="Weissenbach J."/>
            <person name="Westhof E."/>
            <person name="Wincker P."/>
            <person name="Jubin C."/>
            <person name="Poulain J."/>
            <person name="Barbe V."/>
            <person name="Segurens B."/>
            <person name="Artiguenave F."/>
            <person name="Anthouard V."/>
            <person name="Vacherie B."/>
            <person name="Val M.-E."/>
            <person name="Fulton R.S."/>
            <person name="Minx P."/>
            <person name="Wilson R."/>
            <person name="Durrens P."/>
            <person name="Jean G."/>
            <person name="Marck C."/>
            <person name="Martin T."/>
            <person name="Nikolski M."/>
            <person name="Rolland T."/>
            <person name="Seret M.-L."/>
            <person name="Casaregola S."/>
            <person name="Despons L."/>
            <person name="Fairhead C."/>
            <person name="Fischer G."/>
            <person name="Lafontaine I."/>
            <person name="Leh V."/>
            <person name="Lemaire M."/>
            <person name="de Montigny J."/>
            <person name="Neuveglise C."/>
            <person name="Thierry A."/>
            <person name="Blanc-Lenfle I."/>
            <person name="Bleykasten C."/>
            <person name="Diffels J."/>
            <person name="Fritsch E."/>
            <person name="Frangeul L."/>
            <person name="Goeffon A."/>
            <person name="Jauniaux N."/>
            <person name="Kachouri-Lafond R."/>
            <person name="Payen C."/>
            <person name="Potier S."/>
            <person name="Pribylova L."/>
            <person name="Ozanne C."/>
            <person name="Richard G.-F."/>
            <person name="Sacerdot C."/>
            <person name="Straub M.-L."/>
            <person name="Talla E."/>
        </authorList>
    </citation>
    <scope>NUCLEOTIDE SEQUENCE [LARGE SCALE GENOMIC DNA]</scope>
    <source>
        <strain evidence="3">ATCC 56472 / CBS 6340 / NRRL Y-8284</strain>
    </source>
</reference>
<organism evidence="2 3">
    <name type="scientific">Lachancea thermotolerans (strain ATCC 56472 / CBS 6340 / NRRL Y-8284)</name>
    <name type="common">Yeast</name>
    <name type="synonym">Kluyveromyces thermotolerans</name>
    <dbReference type="NCBI Taxonomy" id="559295"/>
    <lineage>
        <taxon>Eukaryota</taxon>
        <taxon>Fungi</taxon>
        <taxon>Dikarya</taxon>
        <taxon>Ascomycota</taxon>
        <taxon>Saccharomycotina</taxon>
        <taxon>Saccharomycetes</taxon>
        <taxon>Saccharomycetales</taxon>
        <taxon>Saccharomycetaceae</taxon>
        <taxon>Lachancea</taxon>
    </lineage>
</organism>
<evidence type="ECO:0000313" key="2">
    <source>
        <dbReference type="EMBL" id="CAR21119.1"/>
    </source>
</evidence>
<dbReference type="InParanoid" id="C5DBG2"/>
<dbReference type="FunCoup" id="C5DBG2">
    <property type="interactions" value="25"/>
</dbReference>
<dbReference type="OMA" id="NEYGWFT"/>
<gene>
    <name evidence="2" type="ordered locus">KLTH0A02354g</name>
</gene>
<dbReference type="Proteomes" id="UP000002036">
    <property type="component" value="Chromosome A"/>
</dbReference>
<dbReference type="InterPro" id="IPR024764">
    <property type="entry name" value="TFIIIC_Znf"/>
</dbReference>
<accession>C5DBG2</accession>
<dbReference type="GeneID" id="8290358"/>
<proteinExistence type="predicted"/>
<keyword evidence="3" id="KW-1185">Reference proteome</keyword>
<evidence type="ECO:0000259" key="1">
    <source>
        <dbReference type="Pfam" id="PF12660"/>
    </source>
</evidence>
<dbReference type="eggNOG" id="ENOG502RFBH">
    <property type="taxonomic scope" value="Eukaryota"/>
</dbReference>
<dbReference type="InterPro" id="IPR015943">
    <property type="entry name" value="WD40/YVTN_repeat-like_dom_sf"/>
</dbReference>
<dbReference type="Gene3D" id="2.130.10.10">
    <property type="entry name" value="YVTN repeat-like/Quinoprotein amine dehydrogenase"/>
    <property type="match status" value="1"/>
</dbReference>
<dbReference type="InterPro" id="IPR036322">
    <property type="entry name" value="WD40_repeat_dom_sf"/>
</dbReference>
<dbReference type="KEGG" id="lth:KLTH0A02354g"/>
<dbReference type="HOGENOM" id="CLU_033367_0_0_1"/>
<dbReference type="AlphaFoldDB" id="C5DBG2"/>
<dbReference type="RefSeq" id="XP_002551561.1">
    <property type="nucleotide sequence ID" value="XM_002551515.1"/>
</dbReference>
<feature type="domain" description="Transcription factor IIIC putative zinc-finger" evidence="1">
    <location>
        <begin position="503"/>
        <end position="570"/>
    </location>
</feature>
<name>C5DBG2_LACTC</name>
<dbReference type="SUPFAM" id="SSF50978">
    <property type="entry name" value="WD40 repeat-like"/>
    <property type="match status" value="1"/>
</dbReference>